<dbReference type="GO" id="GO:0003725">
    <property type="term" value="F:double-stranded RNA binding"/>
    <property type="evidence" value="ECO:0007669"/>
    <property type="project" value="InterPro"/>
</dbReference>
<comment type="caution">
    <text evidence="13">The sequence shown here is derived from an EMBL/GenBank/DDBJ whole genome shotgun (WGS) entry which is preliminary data.</text>
</comment>
<dbReference type="GO" id="GO:0005737">
    <property type="term" value="C:cytoplasm"/>
    <property type="evidence" value="ECO:0007669"/>
    <property type="project" value="UniProtKB-SubCell"/>
</dbReference>
<dbReference type="PANTHER" id="PTHR17490:SF16">
    <property type="entry name" value="THREONYLCARBAMOYL-AMP SYNTHASE"/>
    <property type="match status" value="1"/>
</dbReference>
<evidence type="ECO:0000256" key="2">
    <source>
        <dbReference type="ARBA" id="ARBA00007663"/>
    </source>
</evidence>
<evidence type="ECO:0000313" key="13">
    <source>
        <dbReference type="EMBL" id="OGG53605.1"/>
    </source>
</evidence>
<dbReference type="Pfam" id="PF01300">
    <property type="entry name" value="Sua5_yciO_yrdC"/>
    <property type="match status" value="1"/>
</dbReference>
<dbReference type="Gene3D" id="3.90.870.10">
    <property type="entry name" value="DHBP synthase"/>
    <property type="match status" value="1"/>
</dbReference>
<dbReference type="Proteomes" id="UP000176863">
    <property type="component" value="Unassembled WGS sequence"/>
</dbReference>
<dbReference type="GO" id="GO:0005524">
    <property type="term" value="F:ATP binding"/>
    <property type="evidence" value="ECO:0007669"/>
    <property type="project" value="UniProtKB-KW"/>
</dbReference>
<dbReference type="PROSITE" id="PS51163">
    <property type="entry name" value="YRDC"/>
    <property type="match status" value="1"/>
</dbReference>
<gene>
    <name evidence="13" type="ORF">A2851_01810</name>
</gene>
<dbReference type="PANTHER" id="PTHR17490">
    <property type="entry name" value="SUA5"/>
    <property type="match status" value="1"/>
</dbReference>
<sequence>MEVVQLKNDNLQQVAAHAAAVLRAGGVVLYPTDTLYGLGADALSDNAVERIYDIKGREDKKPIHAIVTNLAMAGEYADIGIEAHALLEKFGGQITLIVRKRGIETGIAKGISTFGFRIPDNEFCIALAKHFGKPITATSANKAGEKPERSVQRILAQLTPDSYTSVLQKTAIENIDLVIDAGELPESKPSTVVDLSGAEPVILREGAISAALLHPPSH</sequence>
<evidence type="ECO:0000313" key="14">
    <source>
        <dbReference type="Proteomes" id="UP000176863"/>
    </source>
</evidence>
<keyword evidence="4" id="KW-0963">Cytoplasm</keyword>
<dbReference type="EMBL" id="MFKT01000009">
    <property type="protein sequence ID" value="OGG53605.1"/>
    <property type="molecule type" value="Genomic_DNA"/>
</dbReference>
<evidence type="ECO:0000256" key="10">
    <source>
        <dbReference type="ARBA" id="ARBA00029774"/>
    </source>
</evidence>
<dbReference type="InterPro" id="IPR050156">
    <property type="entry name" value="TC-AMP_synthase_SUA5"/>
</dbReference>
<comment type="catalytic activity">
    <reaction evidence="11">
        <text>L-threonine + hydrogencarbonate + ATP = L-threonylcarbamoyladenylate + diphosphate + H2O</text>
        <dbReference type="Rhea" id="RHEA:36407"/>
        <dbReference type="ChEBI" id="CHEBI:15377"/>
        <dbReference type="ChEBI" id="CHEBI:17544"/>
        <dbReference type="ChEBI" id="CHEBI:30616"/>
        <dbReference type="ChEBI" id="CHEBI:33019"/>
        <dbReference type="ChEBI" id="CHEBI:57926"/>
        <dbReference type="ChEBI" id="CHEBI:73682"/>
        <dbReference type="EC" id="2.7.7.87"/>
    </reaction>
</comment>
<evidence type="ECO:0000256" key="3">
    <source>
        <dbReference type="ARBA" id="ARBA00012584"/>
    </source>
</evidence>
<comment type="subcellular location">
    <subcellularLocation>
        <location evidence="1">Cytoplasm</location>
    </subcellularLocation>
</comment>
<comment type="similarity">
    <text evidence="2">Belongs to the SUA5 family.</text>
</comment>
<dbReference type="SUPFAM" id="SSF55821">
    <property type="entry name" value="YrdC/RibB"/>
    <property type="match status" value="1"/>
</dbReference>
<proteinExistence type="inferred from homology"/>
<evidence type="ECO:0000256" key="1">
    <source>
        <dbReference type="ARBA" id="ARBA00004496"/>
    </source>
</evidence>
<evidence type="ECO:0000256" key="5">
    <source>
        <dbReference type="ARBA" id="ARBA00022679"/>
    </source>
</evidence>
<evidence type="ECO:0000256" key="9">
    <source>
        <dbReference type="ARBA" id="ARBA00022840"/>
    </source>
</evidence>
<dbReference type="NCBIfam" id="TIGR00057">
    <property type="entry name" value="L-threonylcarbamoyladenylate synthase"/>
    <property type="match status" value="1"/>
</dbReference>
<keyword evidence="7" id="KW-0548">Nucleotidyltransferase</keyword>
<evidence type="ECO:0000259" key="12">
    <source>
        <dbReference type="PROSITE" id="PS51163"/>
    </source>
</evidence>
<evidence type="ECO:0000256" key="7">
    <source>
        <dbReference type="ARBA" id="ARBA00022695"/>
    </source>
</evidence>
<evidence type="ECO:0000256" key="4">
    <source>
        <dbReference type="ARBA" id="ARBA00022490"/>
    </source>
</evidence>
<accession>A0A1F6CWT2</accession>
<dbReference type="GO" id="GO:0000049">
    <property type="term" value="F:tRNA binding"/>
    <property type="evidence" value="ECO:0007669"/>
    <property type="project" value="TreeGrafter"/>
</dbReference>
<dbReference type="AlphaFoldDB" id="A0A1F6CWT2"/>
<dbReference type="InterPro" id="IPR017945">
    <property type="entry name" value="DHBP_synth_RibB-like_a/b_dom"/>
</dbReference>
<keyword evidence="9" id="KW-0067">ATP-binding</keyword>
<keyword evidence="6" id="KW-0819">tRNA processing</keyword>
<reference evidence="13 14" key="1">
    <citation type="journal article" date="2016" name="Nat. Commun.">
        <title>Thousands of microbial genomes shed light on interconnected biogeochemical processes in an aquifer system.</title>
        <authorList>
            <person name="Anantharaman K."/>
            <person name="Brown C.T."/>
            <person name="Hug L.A."/>
            <person name="Sharon I."/>
            <person name="Castelle C.J."/>
            <person name="Probst A.J."/>
            <person name="Thomas B.C."/>
            <person name="Singh A."/>
            <person name="Wilkins M.J."/>
            <person name="Karaoz U."/>
            <person name="Brodie E.L."/>
            <person name="Williams K.H."/>
            <person name="Hubbard S.S."/>
            <person name="Banfield J.F."/>
        </authorList>
    </citation>
    <scope>NUCLEOTIDE SEQUENCE [LARGE SCALE GENOMIC DNA]</scope>
</reference>
<keyword evidence="5" id="KW-0808">Transferase</keyword>
<protein>
    <recommendedName>
        <fullName evidence="10">L-threonylcarbamoyladenylate synthase</fullName>
        <ecNumber evidence="3">2.7.7.87</ecNumber>
    </recommendedName>
    <alternativeName>
        <fullName evidence="10">L-threonylcarbamoyladenylate synthase</fullName>
    </alternativeName>
</protein>
<evidence type="ECO:0000256" key="6">
    <source>
        <dbReference type="ARBA" id="ARBA00022694"/>
    </source>
</evidence>
<dbReference type="STRING" id="1798480.A2851_01810"/>
<feature type="domain" description="YrdC-like" evidence="12">
    <location>
        <begin position="12"/>
        <end position="208"/>
    </location>
</feature>
<evidence type="ECO:0000256" key="8">
    <source>
        <dbReference type="ARBA" id="ARBA00022741"/>
    </source>
</evidence>
<dbReference type="GO" id="GO:0061710">
    <property type="term" value="F:L-threonylcarbamoyladenylate synthase"/>
    <property type="evidence" value="ECO:0007669"/>
    <property type="project" value="UniProtKB-EC"/>
</dbReference>
<keyword evidence="8" id="KW-0547">Nucleotide-binding</keyword>
<dbReference type="GO" id="GO:0006450">
    <property type="term" value="P:regulation of translational fidelity"/>
    <property type="evidence" value="ECO:0007669"/>
    <property type="project" value="TreeGrafter"/>
</dbReference>
<dbReference type="InterPro" id="IPR006070">
    <property type="entry name" value="Sua5-like_dom"/>
</dbReference>
<name>A0A1F6CWT2_9BACT</name>
<dbReference type="EC" id="2.7.7.87" evidence="3"/>
<evidence type="ECO:0000256" key="11">
    <source>
        <dbReference type="ARBA" id="ARBA00048366"/>
    </source>
</evidence>
<dbReference type="GO" id="GO:0008033">
    <property type="term" value="P:tRNA processing"/>
    <property type="evidence" value="ECO:0007669"/>
    <property type="project" value="UniProtKB-KW"/>
</dbReference>
<organism evidence="13 14">
    <name type="scientific">Candidatus Kaiserbacteria bacterium RIFCSPHIGHO2_01_FULL_53_29</name>
    <dbReference type="NCBI Taxonomy" id="1798480"/>
    <lineage>
        <taxon>Bacteria</taxon>
        <taxon>Candidatus Kaiseribacteriota</taxon>
    </lineage>
</organism>